<protein>
    <submittedName>
        <fullName evidence="1">Uncharacterized protein</fullName>
    </submittedName>
</protein>
<evidence type="ECO:0000313" key="1">
    <source>
        <dbReference type="EMBL" id="TFZ02992.1"/>
    </source>
</evidence>
<gene>
    <name evidence="1" type="ORF">EZ313_17365</name>
</gene>
<name>A0A4Z0BWA3_9BURK</name>
<dbReference type="EMBL" id="SMLM01000002">
    <property type="protein sequence ID" value="TFZ02992.1"/>
    <property type="molecule type" value="Genomic_DNA"/>
</dbReference>
<dbReference type="AlphaFoldDB" id="A0A4Z0BWA3"/>
<proteinExistence type="predicted"/>
<organism evidence="1 2">
    <name type="scientific">Ramlibacter henchirensis</name>
    <dbReference type="NCBI Taxonomy" id="204072"/>
    <lineage>
        <taxon>Bacteria</taxon>
        <taxon>Pseudomonadati</taxon>
        <taxon>Pseudomonadota</taxon>
        <taxon>Betaproteobacteria</taxon>
        <taxon>Burkholderiales</taxon>
        <taxon>Comamonadaceae</taxon>
        <taxon>Ramlibacter</taxon>
    </lineage>
</organism>
<sequence>MQELVELLPRLKLDAAGEPDVRATDPEVLSAIAEHAAASAAAINLGLSAVGSLMAYAAPQCEDRAINSDAVEALGWLFAELGATTALFVRLAATCKQVQVGVHG</sequence>
<keyword evidence="2" id="KW-1185">Reference proteome</keyword>
<dbReference type="OrthoDB" id="8911430at2"/>
<dbReference type="Proteomes" id="UP000298180">
    <property type="component" value="Unassembled WGS sequence"/>
</dbReference>
<dbReference type="RefSeq" id="WP_135264516.1">
    <property type="nucleotide sequence ID" value="NZ_SMLM01000002.1"/>
</dbReference>
<reference evidence="1 2" key="1">
    <citation type="submission" date="2019-03" db="EMBL/GenBank/DDBJ databases">
        <title>Ramlibacter henchirensis DSM 14656, whole genome shotgun sequence.</title>
        <authorList>
            <person name="Zhang X."/>
            <person name="Feng G."/>
            <person name="Zhu H."/>
        </authorList>
    </citation>
    <scope>NUCLEOTIDE SEQUENCE [LARGE SCALE GENOMIC DNA]</scope>
    <source>
        <strain evidence="1 2">DSM 14656</strain>
    </source>
</reference>
<evidence type="ECO:0000313" key="2">
    <source>
        <dbReference type="Proteomes" id="UP000298180"/>
    </source>
</evidence>
<accession>A0A4Z0BWA3</accession>
<comment type="caution">
    <text evidence="1">The sequence shown here is derived from an EMBL/GenBank/DDBJ whole genome shotgun (WGS) entry which is preliminary data.</text>
</comment>